<proteinExistence type="predicted"/>
<dbReference type="Proteomes" id="UP000229893">
    <property type="component" value="Unassembled WGS sequence"/>
</dbReference>
<evidence type="ECO:0000313" key="2">
    <source>
        <dbReference type="Proteomes" id="UP000229893"/>
    </source>
</evidence>
<name>A0A2H0N969_9BACT</name>
<protein>
    <submittedName>
        <fullName evidence="1">Uncharacterized protein</fullName>
    </submittedName>
</protein>
<organism evidence="1 2">
    <name type="scientific">Candidatus Liptonbacteria bacterium CG11_big_fil_rev_8_21_14_0_20_35_14</name>
    <dbReference type="NCBI Taxonomy" id="1974634"/>
    <lineage>
        <taxon>Bacteria</taxon>
        <taxon>Candidatus Liptoniibacteriota</taxon>
    </lineage>
</organism>
<sequence>MLFMSISCSSMGASYDYLETSQVKGTFEQINFKKAVGLGLVAGLISYAIAPKPVANKNINLGVFFTIGFGSSVGFDYYNREQTVADQMIQMQKDDIKGAF</sequence>
<reference evidence="1 2" key="1">
    <citation type="submission" date="2017-09" db="EMBL/GenBank/DDBJ databases">
        <title>Depth-based differentiation of microbial function through sediment-hosted aquifers and enrichment of novel symbionts in the deep terrestrial subsurface.</title>
        <authorList>
            <person name="Probst A.J."/>
            <person name="Ladd B."/>
            <person name="Jarett J.K."/>
            <person name="Geller-Mcgrath D.E."/>
            <person name="Sieber C.M."/>
            <person name="Emerson J.B."/>
            <person name="Anantharaman K."/>
            <person name="Thomas B.C."/>
            <person name="Malmstrom R."/>
            <person name="Stieglmeier M."/>
            <person name="Klingl A."/>
            <person name="Woyke T."/>
            <person name="Ryan C.M."/>
            <person name="Banfield J.F."/>
        </authorList>
    </citation>
    <scope>NUCLEOTIDE SEQUENCE [LARGE SCALE GENOMIC DNA]</scope>
    <source>
        <strain evidence="1">CG11_big_fil_rev_8_21_14_0_20_35_14</strain>
    </source>
</reference>
<dbReference type="EMBL" id="PCWO01000045">
    <property type="protein sequence ID" value="PIR04685.1"/>
    <property type="molecule type" value="Genomic_DNA"/>
</dbReference>
<gene>
    <name evidence="1" type="ORF">COV57_03110</name>
</gene>
<evidence type="ECO:0000313" key="1">
    <source>
        <dbReference type="EMBL" id="PIR04685.1"/>
    </source>
</evidence>
<accession>A0A2H0N969</accession>
<comment type="caution">
    <text evidence="1">The sequence shown here is derived from an EMBL/GenBank/DDBJ whole genome shotgun (WGS) entry which is preliminary data.</text>
</comment>
<dbReference type="AlphaFoldDB" id="A0A2H0N969"/>